<dbReference type="InterPro" id="IPR036691">
    <property type="entry name" value="Endo/exonu/phosph_ase_sf"/>
</dbReference>
<gene>
    <name evidence="1" type="ORF">HHK36_033430</name>
</gene>
<dbReference type="AlphaFoldDB" id="A0A834Y535"/>
<dbReference type="Proteomes" id="UP000655225">
    <property type="component" value="Unassembled WGS sequence"/>
</dbReference>
<reference evidence="1 2" key="1">
    <citation type="submission" date="2020-04" db="EMBL/GenBank/DDBJ databases">
        <title>Plant Genome Project.</title>
        <authorList>
            <person name="Zhang R.-G."/>
        </authorList>
    </citation>
    <scope>NUCLEOTIDE SEQUENCE [LARGE SCALE GENOMIC DNA]</scope>
    <source>
        <strain evidence="1">YNK0</strain>
        <tissue evidence="1">Leaf</tissue>
    </source>
</reference>
<evidence type="ECO:0000313" key="1">
    <source>
        <dbReference type="EMBL" id="KAF8364600.1"/>
    </source>
</evidence>
<dbReference type="PANTHER" id="PTHR33710">
    <property type="entry name" value="BNAC02G09200D PROTEIN"/>
    <property type="match status" value="1"/>
</dbReference>
<dbReference type="OMA" id="RIDLCAN"/>
<dbReference type="OrthoDB" id="1113909at2759"/>
<sequence>MHMGFQGNPFTWSNMRVSFANVWERLDRALCSTEWRDSFPEGSVFHLPFIASDHCPLRLVLQPGGDRRSKGFKFEAMWIKEETSALVIKRAWKTHCPGSNMFRLCRMLNNRRMSSAKWNRDVFGNLHQRKAVLSSALANLQS</sequence>
<name>A0A834Y535_TETSI</name>
<evidence type="ECO:0000313" key="2">
    <source>
        <dbReference type="Proteomes" id="UP000655225"/>
    </source>
</evidence>
<dbReference type="EMBL" id="JABCRI010001398">
    <property type="protein sequence ID" value="KAF8364600.1"/>
    <property type="molecule type" value="Genomic_DNA"/>
</dbReference>
<dbReference type="Gene3D" id="3.60.10.10">
    <property type="entry name" value="Endonuclease/exonuclease/phosphatase"/>
    <property type="match status" value="1"/>
</dbReference>
<dbReference type="PANTHER" id="PTHR33710:SF71">
    <property type="entry name" value="ENDONUCLEASE_EXONUCLEASE_PHOSPHATASE DOMAIN-CONTAINING PROTEIN"/>
    <property type="match status" value="1"/>
</dbReference>
<comment type="caution">
    <text evidence="1">The sequence shown here is derived from an EMBL/GenBank/DDBJ whole genome shotgun (WGS) entry which is preliminary data.</text>
</comment>
<proteinExistence type="predicted"/>
<protein>
    <submittedName>
        <fullName evidence="1">Uncharacterized protein</fullName>
    </submittedName>
</protein>
<organism evidence="1 2">
    <name type="scientific">Tetracentron sinense</name>
    <name type="common">Spur-leaf</name>
    <dbReference type="NCBI Taxonomy" id="13715"/>
    <lineage>
        <taxon>Eukaryota</taxon>
        <taxon>Viridiplantae</taxon>
        <taxon>Streptophyta</taxon>
        <taxon>Embryophyta</taxon>
        <taxon>Tracheophyta</taxon>
        <taxon>Spermatophyta</taxon>
        <taxon>Magnoliopsida</taxon>
        <taxon>Trochodendrales</taxon>
        <taxon>Trochodendraceae</taxon>
        <taxon>Tetracentron</taxon>
    </lineage>
</organism>
<keyword evidence="2" id="KW-1185">Reference proteome</keyword>
<dbReference type="SUPFAM" id="SSF56219">
    <property type="entry name" value="DNase I-like"/>
    <property type="match status" value="1"/>
</dbReference>
<accession>A0A834Y535</accession>